<accession>A0ACC5ZVV6</accession>
<gene>
    <name evidence="1" type="ORF">M8744_05955</name>
</gene>
<comment type="caution">
    <text evidence="1">The sequence shown here is derived from an EMBL/GenBank/DDBJ whole genome shotgun (WGS) entry which is preliminary data.</text>
</comment>
<dbReference type="EMBL" id="JAMQGO010000002">
    <property type="protein sequence ID" value="MCM2561684.1"/>
    <property type="molecule type" value="Genomic_DNA"/>
</dbReference>
<reference evidence="1" key="1">
    <citation type="submission" date="2022-06" db="EMBL/GenBank/DDBJ databases">
        <title>Lutimaribacter sp. EGI FJ00013, a novel bacterium isolated from a salt lake sediment enrichment.</title>
        <authorList>
            <person name="Gao L."/>
            <person name="Fang B.-Z."/>
            <person name="Li W.-J."/>
        </authorList>
    </citation>
    <scope>NUCLEOTIDE SEQUENCE</scope>
    <source>
        <strain evidence="1">EGI FJ00013</strain>
    </source>
</reference>
<name>A0ACC5ZVV6_9RHOB</name>
<evidence type="ECO:0000313" key="2">
    <source>
        <dbReference type="Proteomes" id="UP001203036"/>
    </source>
</evidence>
<evidence type="ECO:0000313" key="1">
    <source>
        <dbReference type="EMBL" id="MCM2561684.1"/>
    </source>
</evidence>
<dbReference type="Proteomes" id="UP001203036">
    <property type="component" value="Unassembled WGS sequence"/>
</dbReference>
<organism evidence="1 2">
    <name type="scientific">Lutimaribacter degradans</name>
    <dbReference type="NCBI Taxonomy" id="2945989"/>
    <lineage>
        <taxon>Bacteria</taxon>
        <taxon>Pseudomonadati</taxon>
        <taxon>Pseudomonadota</taxon>
        <taxon>Alphaproteobacteria</taxon>
        <taxon>Rhodobacterales</taxon>
        <taxon>Roseobacteraceae</taxon>
        <taxon>Lutimaribacter</taxon>
    </lineage>
</organism>
<keyword evidence="2" id="KW-1185">Reference proteome</keyword>
<protein>
    <submittedName>
        <fullName evidence="1">Uncharacterized protein</fullName>
    </submittedName>
</protein>
<sequence>MTTEREFETRRLTDFPGQPKRGPAPAFCVNLAKNHRSNRVGERFAHGLSPKLVLAAMYLQGKLGAVEPAQFPKIKRLADA</sequence>
<proteinExistence type="predicted"/>